<dbReference type="STRING" id="1513896.SAMN05660841_00814"/>
<dbReference type="AlphaFoldDB" id="A0A1T5BMT8"/>
<dbReference type="Gene3D" id="3.30.70.100">
    <property type="match status" value="1"/>
</dbReference>
<dbReference type="SUPFAM" id="SSF55008">
    <property type="entry name" value="HMA, heavy metal-associated domain"/>
    <property type="match status" value="1"/>
</dbReference>
<organism evidence="2 3">
    <name type="scientific">Sphingobacterium nematocida</name>
    <dbReference type="NCBI Taxonomy" id="1513896"/>
    <lineage>
        <taxon>Bacteria</taxon>
        <taxon>Pseudomonadati</taxon>
        <taxon>Bacteroidota</taxon>
        <taxon>Sphingobacteriia</taxon>
        <taxon>Sphingobacteriales</taxon>
        <taxon>Sphingobacteriaceae</taxon>
        <taxon>Sphingobacterium</taxon>
    </lineage>
</organism>
<feature type="domain" description="HMA" evidence="1">
    <location>
        <begin position="3"/>
        <end position="69"/>
    </location>
</feature>
<dbReference type="EMBL" id="FUZF01000002">
    <property type="protein sequence ID" value="SKB48508.1"/>
    <property type="molecule type" value="Genomic_DNA"/>
</dbReference>
<name>A0A1T5BMT8_9SPHI</name>
<accession>A0A1T5BMT8</accession>
<dbReference type="InterPro" id="IPR006121">
    <property type="entry name" value="HMA_dom"/>
</dbReference>
<dbReference type="GO" id="GO:0046872">
    <property type="term" value="F:metal ion binding"/>
    <property type="evidence" value="ECO:0007669"/>
    <property type="project" value="InterPro"/>
</dbReference>
<dbReference type="CDD" id="cd00371">
    <property type="entry name" value="HMA"/>
    <property type="match status" value="1"/>
</dbReference>
<dbReference type="Pfam" id="PF00403">
    <property type="entry name" value="HMA"/>
    <property type="match status" value="1"/>
</dbReference>
<reference evidence="3" key="1">
    <citation type="submission" date="2017-02" db="EMBL/GenBank/DDBJ databases">
        <authorList>
            <person name="Varghese N."/>
            <person name="Submissions S."/>
        </authorList>
    </citation>
    <scope>NUCLEOTIDE SEQUENCE [LARGE SCALE GENOMIC DNA]</scope>
    <source>
        <strain evidence="3">DSM 24091</strain>
    </source>
</reference>
<evidence type="ECO:0000313" key="2">
    <source>
        <dbReference type="EMBL" id="SKB48508.1"/>
    </source>
</evidence>
<evidence type="ECO:0000259" key="1">
    <source>
        <dbReference type="PROSITE" id="PS50846"/>
    </source>
</evidence>
<gene>
    <name evidence="2" type="ORF">SAMN05660841_00814</name>
</gene>
<dbReference type="PROSITE" id="PS50846">
    <property type="entry name" value="HMA_2"/>
    <property type="match status" value="1"/>
</dbReference>
<keyword evidence="3" id="KW-1185">Reference proteome</keyword>
<sequence length="73" mass="7839">METQKFQFKTNINCGGCVTKVTPHLEKAEGIDSWEVDTADRDKILTVSATGASAADIIQVVKDAGFNIEPVQG</sequence>
<protein>
    <submittedName>
        <fullName evidence="2">Copper chaperone</fullName>
    </submittedName>
</protein>
<dbReference type="RefSeq" id="WP_079641432.1">
    <property type="nucleotide sequence ID" value="NZ_FUZF01000002.1"/>
</dbReference>
<evidence type="ECO:0000313" key="3">
    <source>
        <dbReference type="Proteomes" id="UP000190150"/>
    </source>
</evidence>
<dbReference type="OrthoDB" id="677920at2"/>
<proteinExistence type="predicted"/>
<dbReference type="Proteomes" id="UP000190150">
    <property type="component" value="Unassembled WGS sequence"/>
</dbReference>
<dbReference type="InterPro" id="IPR036163">
    <property type="entry name" value="HMA_dom_sf"/>
</dbReference>